<protein>
    <submittedName>
        <fullName evidence="2">Uncharacterized protein</fullName>
    </submittedName>
</protein>
<dbReference type="AlphaFoldDB" id="A0A0S2FAJ6"/>
<sequence>MDWGIAMNQARTVAAALVLALAGCNAPEAGKANPADPAATATPASAEPAPAGPAAAQPALAEATPAAPAGAAVQLPAEACVKSEDGFASFFEQFVYQANVRSAYSAPKIEIRDLKDPGKLLESQTPQQAGPFKIALVDNQWSYDEPGKQAGQLDRVKIDRTLSGDRMRVDFVKAEFSPDEEVVKTLGKPEAYVFEFKQGCWQLTQQLR</sequence>
<dbReference type="KEGG" id="lab:LA76x_2435"/>
<proteinExistence type="predicted"/>
<evidence type="ECO:0000313" key="3">
    <source>
        <dbReference type="Proteomes" id="UP000060787"/>
    </source>
</evidence>
<gene>
    <name evidence="2" type="ORF">LA76x_2435</name>
</gene>
<reference evidence="2 3" key="1">
    <citation type="journal article" date="2015" name="BMC Genomics">
        <title>Comparative genomics and metabolic profiling of the genus Lysobacter.</title>
        <authorList>
            <person name="de Bruijn I."/>
            <person name="Cheng X."/>
            <person name="de Jager V."/>
            <person name="Exposito R.G."/>
            <person name="Watrous J."/>
            <person name="Patel N."/>
            <person name="Postma J."/>
            <person name="Dorrestein P.C."/>
            <person name="Kobayashi D."/>
            <person name="Raaijmakers J.M."/>
        </authorList>
    </citation>
    <scope>NUCLEOTIDE SEQUENCE [LARGE SCALE GENOMIC DNA]</scope>
    <source>
        <strain evidence="2 3">76</strain>
    </source>
</reference>
<keyword evidence="3" id="KW-1185">Reference proteome</keyword>
<accession>A0A0S2FAJ6</accession>
<dbReference type="eggNOG" id="ENOG50332ZV">
    <property type="taxonomic scope" value="Bacteria"/>
</dbReference>
<dbReference type="PATRIC" id="fig|84531.8.peg.2444"/>
<dbReference type="Proteomes" id="UP000060787">
    <property type="component" value="Chromosome"/>
</dbReference>
<evidence type="ECO:0000256" key="1">
    <source>
        <dbReference type="SAM" id="MobiDB-lite"/>
    </source>
</evidence>
<name>A0A0S2FAJ6_LYSAN</name>
<dbReference type="EMBL" id="CP011129">
    <property type="protein sequence ID" value="ALN80565.1"/>
    <property type="molecule type" value="Genomic_DNA"/>
</dbReference>
<feature type="region of interest" description="Disordered" evidence="1">
    <location>
        <begin position="30"/>
        <end position="62"/>
    </location>
</feature>
<evidence type="ECO:0000313" key="2">
    <source>
        <dbReference type="EMBL" id="ALN80565.1"/>
    </source>
</evidence>
<organism evidence="2 3">
    <name type="scientific">Lysobacter antibioticus</name>
    <dbReference type="NCBI Taxonomy" id="84531"/>
    <lineage>
        <taxon>Bacteria</taxon>
        <taxon>Pseudomonadati</taxon>
        <taxon>Pseudomonadota</taxon>
        <taxon>Gammaproteobacteria</taxon>
        <taxon>Lysobacterales</taxon>
        <taxon>Lysobacteraceae</taxon>
        <taxon>Lysobacter</taxon>
    </lineage>
</organism>
<dbReference type="STRING" id="84531.LA76x_2435"/>